<reference evidence="4 5" key="1">
    <citation type="submission" date="2018-06" db="EMBL/GenBank/DDBJ databases">
        <authorList>
            <consortium name="Pathogen Informatics"/>
            <person name="Doyle S."/>
        </authorList>
    </citation>
    <scope>NUCLEOTIDE SEQUENCE [LARGE SCALE GENOMIC DNA]</scope>
    <source>
        <strain evidence="4 5">NCTC11388</strain>
    </source>
</reference>
<feature type="signal peptide" evidence="2">
    <location>
        <begin position="1"/>
        <end position="36"/>
    </location>
</feature>
<dbReference type="Pfam" id="PF07715">
    <property type="entry name" value="Plug"/>
    <property type="match status" value="1"/>
</dbReference>
<accession>A0A380CRG5</accession>
<keyword evidence="1" id="KW-0813">Transport</keyword>
<keyword evidence="1" id="KW-1134">Transmembrane beta strand</keyword>
<dbReference type="InterPro" id="IPR037066">
    <property type="entry name" value="Plug_dom_sf"/>
</dbReference>
<evidence type="ECO:0000313" key="5">
    <source>
        <dbReference type="Proteomes" id="UP000254893"/>
    </source>
</evidence>
<dbReference type="GO" id="GO:0009279">
    <property type="term" value="C:cell outer membrane"/>
    <property type="evidence" value="ECO:0007669"/>
    <property type="project" value="UniProtKB-SubCell"/>
</dbReference>
<dbReference type="RefSeq" id="WP_115171178.1">
    <property type="nucleotide sequence ID" value="NZ_UGYW01000002.1"/>
</dbReference>
<dbReference type="NCBIfam" id="TIGR04056">
    <property type="entry name" value="OMP_RagA_SusC"/>
    <property type="match status" value="1"/>
</dbReference>
<dbReference type="SUPFAM" id="SSF56935">
    <property type="entry name" value="Porins"/>
    <property type="match status" value="1"/>
</dbReference>
<dbReference type="SUPFAM" id="SSF49464">
    <property type="entry name" value="Carboxypeptidase regulatory domain-like"/>
    <property type="match status" value="1"/>
</dbReference>
<keyword evidence="1" id="KW-0998">Cell outer membrane</keyword>
<evidence type="ECO:0000256" key="1">
    <source>
        <dbReference type="PROSITE-ProRule" id="PRU01360"/>
    </source>
</evidence>
<gene>
    <name evidence="4" type="ORF">NCTC11388_03779</name>
</gene>
<proteinExistence type="inferred from homology"/>
<dbReference type="EMBL" id="UGYW01000002">
    <property type="protein sequence ID" value="SUJ25715.1"/>
    <property type="molecule type" value="Genomic_DNA"/>
</dbReference>
<dbReference type="Gene3D" id="2.170.130.10">
    <property type="entry name" value="TonB-dependent receptor, plug domain"/>
    <property type="match status" value="1"/>
</dbReference>
<feature type="chain" id="PRO_5016970543" evidence="2">
    <location>
        <begin position="37"/>
        <end position="1061"/>
    </location>
</feature>
<comment type="subcellular location">
    <subcellularLocation>
        <location evidence="1">Cell outer membrane</location>
        <topology evidence="1">Multi-pass membrane protein</topology>
    </subcellularLocation>
</comment>
<sequence>MKTNINRNRLFGKTKNHLFIIPVIQLLALSPSFTFATGTDPVRDPHAIGMTGRIQVYATSFQQTTVKGKVVDGNGNGLGSVEVRNLTSNAVALTQADGSFSIVAAPSDKLQFRLIGFLSQVKDAKDAVSVTLQTSLEELDEVVVVGYGTQKKVNLTGSVASVKIDEAVTSRSMSNVSSALQGLLPGLAVSQNSGMAGNNAADLMIRGLGTVNNAGPLIVVDGMPDVSLNRININDVESVSVLKDAASASVYGSRAANGVILITTKTGNRNAKPKISASGSWTLVKPTQSFEFLSNYAKALTATQRAQAATTLPGNFQFKNGTIDQWLALSMIDPKRYPNTDWWDVILRDGKSNTYNVSVNGGGENSNYYVSFGALDEKGIQIENDFKRYNAAFNFDLKVTNTINTGVKFSGNWSKYHYNYEEGMTANSPNGLDIFTAPAGILPFDPVTGYYGGAMAYNESSQSTNPYADYLVRNRNTMNQKEAYLNGYLDWKPFQGFTAHVDYSLKYNNRFDWRADLPTRAYNFQLDDWGPRIYVGNNEPIYNVDREGYKTQLTGRLNYERKFGDHDLSIMGAYSEEFWSDRYLSASRGDRLNPLLHEIDGALNNVQTTGGSSDNEGLRSYIGRIGYIAFNKYLLETNFRVDGSSKFLKGDQYGFFPSASAGWRFTEESFFSDLKSKIALSTGKLRASYGALGNNSGVGRYEQQELLTASNYISGGVPVIGLTNKKFINYNLTWERTNVLNLGMDLVFFNNRLSWEVDYYDRLTKGMNRPSDVSIHLSGAYIAPRRNIGDMRNRGVESNLTWTDRKQDFQYMVNFNFSKNSNRLLSWNEQLPKGSTFLDMPYNFVYAFESLGIAQTWEDVYKAAPQGASPGDVLIKDVNGDGKIDINDRVAYPKSQLGRPSTNYALRGSASWKGFDFAFLLQGATGRKEFWMNRINSPFIGTTNQAITEDQWNNTWNLDNRDADYPRLLPSTLGSTSTSNYLSTHWLQDLSYLRVKNIQLGYTFNNGIVKRLGVSKLRVYGSADNLAVITSFKGLDPEKSSYANDAYPITKTFVLGLNVEL</sequence>
<dbReference type="NCBIfam" id="TIGR04057">
    <property type="entry name" value="SusC_RagA_signa"/>
    <property type="match status" value="1"/>
</dbReference>
<dbReference type="InterPro" id="IPR023996">
    <property type="entry name" value="TonB-dep_OMP_SusC/RagA"/>
</dbReference>
<evidence type="ECO:0000256" key="2">
    <source>
        <dbReference type="SAM" id="SignalP"/>
    </source>
</evidence>
<keyword evidence="2" id="KW-0732">Signal</keyword>
<comment type="similarity">
    <text evidence="1">Belongs to the TonB-dependent receptor family.</text>
</comment>
<dbReference type="FunFam" id="2.170.130.10:FF:000003">
    <property type="entry name" value="SusC/RagA family TonB-linked outer membrane protein"/>
    <property type="match status" value="1"/>
</dbReference>
<name>A0A380CRG5_SPHSI</name>
<protein>
    <submittedName>
        <fullName evidence="4">Outer membrane receptor for ferrienterochelin and colicins</fullName>
    </submittedName>
</protein>
<organism evidence="4 5">
    <name type="scientific">Sphingobacterium spiritivorum</name>
    <name type="common">Flavobacterium spiritivorum</name>
    <dbReference type="NCBI Taxonomy" id="258"/>
    <lineage>
        <taxon>Bacteria</taxon>
        <taxon>Pseudomonadati</taxon>
        <taxon>Bacteroidota</taxon>
        <taxon>Sphingobacteriia</taxon>
        <taxon>Sphingobacteriales</taxon>
        <taxon>Sphingobacteriaceae</taxon>
        <taxon>Sphingobacterium</taxon>
    </lineage>
</organism>
<dbReference type="AlphaFoldDB" id="A0A380CRG5"/>
<dbReference type="InterPro" id="IPR039426">
    <property type="entry name" value="TonB-dep_rcpt-like"/>
</dbReference>
<evidence type="ECO:0000313" key="4">
    <source>
        <dbReference type="EMBL" id="SUJ25715.1"/>
    </source>
</evidence>
<keyword evidence="4" id="KW-0675">Receptor</keyword>
<keyword evidence="1" id="KW-0472">Membrane</keyword>
<dbReference type="InterPro" id="IPR023997">
    <property type="entry name" value="TonB-dep_OMP_SusC/RagA_CS"/>
</dbReference>
<dbReference type="InterPro" id="IPR012910">
    <property type="entry name" value="Plug_dom"/>
</dbReference>
<dbReference type="InterPro" id="IPR008969">
    <property type="entry name" value="CarboxyPept-like_regulatory"/>
</dbReference>
<evidence type="ECO:0000259" key="3">
    <source>
        <dbReference type="Pfam" id="PF07715"/>
    </source>
</evidence>
<dbReference type="PROSITE" id="PS52016">
    <property type="entry name" value="TONB_DEPENDENT_REC_3"/>
    <property type="match status" value="1"/>
</dbReference>
<feature type="domain" description="TonB-dependent receptor plug" evidence="3">
    <location>
        <begin position="153"/>
        <end position="259"/>
    </location>
</feature>
<dbReference type="Proteomes" id="UP000254893">
    <property type="component" value="Unassembled WGS sequence"/>
</dbReference>
<keyword evidence="1" id="KW-0812">Transmembrane</keyword>